<evidence type="ECO:0000256" key="6">
    <source>
        <dbReference type="ARBA" id="ARBA00022679"/>
    </source>
</evidence>
<feature type="domain" description="Phosphate acetyl/butaryl transferase" evidence="9">
    <location>
        <begin position="2"/>
        <end position="305"/>
    </location>
</feature>
<evidence type="ECO:0000256" key="7">
    <source>
        <dbReference type="ARBA" id="ARBA00023315"/>
    </source>
</evidence>
<evidence type="ECO:0000256" key="5">
    <source>
        <dbReference type="ARBA" id="ARBA00021528"/>
    </source>
</evidence>
<dbReference type="PIRSF" id="PIRSF000428">
    <property type="entry name" value="P_Ac_trans"/>
    <property type="match status" value="1"/>
</dbReference>
<dbReference type="PANTHER" id="PTHR43356">
    <property type="entry name" value="PHOSPHATE ACETYLTRANSFERASE"/>
    <property type="match status" value="1"/>
</dbReference>
<evidence type="ECO:0000313" key="10">
    <source>
        <dbReference type="EMBL" id="AAM79394.1"/>
    </source>
</evidence>
<dbReference type="InterPro" id="IPR002505">
    <property type="entry name" value="PTA_PTB"/>
</dbReference>
<evidence type="ECO:0000256" key="1">
    <source>
        <dbReference type="ARBA" id="ARBA00000705"/>
    </source>
</evidence>
<dbReference type="InterPro" id="IPR004614">
    <property type="entry name" value="P_AcTrfase"/>
</dbReference>
<dbReference type="EC" id="2.3.1.8" evidence="4"/>
<gene>
    <name evidence="10" type="primary">pta</name>
    <name evidence="10" type="ordered locus">SpyM3_0787</name>
</gene>
<dbReference type="Gene3D" id="3.40.50.10950">
    <property type="match status" value="1"/>
</dbReference>
<dbReference type="SUPFAM" id="SSF53659">
    <property type="entry name" value="Isocitrate/Isopropylmalate dehydrogenase-like"/>
    <property type="match status" value="1"/>
</dbReference>
<evidence type="ECO:0000256" key="8">
    <source>
        <dbReference type="ARBA" id="ARBA00031108"/>
    </source>
</evidence>
<accession>A0A0H2UUC6</accession>
<sequence length="313" mass="33864">MKIVFPEGNDERVVRAAARLKFEGLLEPIILGQSEEVRNLLTKLGFADQDYTIINPNEYADFDKMKEAFVDIRKGKATLEDADKMLRDVNYFGVMLVKMGLADGMVSGAIHSTADTVRPALQIIKTKPGISRTSGVFLMNRENTSERYVFADCAINIDPTAQELAEIAVNTAETAKIFDIDPKIAMLSFSTKGSGKAPQVDKVREATEIAKGLNPDLALDGELQFDAAFVPETAAIKAPDSAVAGQANTFIFPDLQSGNIGYKIAQRLGMFDAIGPILQGLNKPVNDLSRGSSAEDIYKLAIITAAQAIESQG</sequence>
<dbReference type="PANTHER" id="PTHR43356:SF3">
    <property type="entry name" value="PHOSPHATE ACETYLTRANSFERASE"/>
    <property type="match status" value="1"/>
</dbReference>
<reference evidence="10 11" key="1">
    <citation type="journal article" date="2002" name="Proc. Natl. Acad. Sci. U.S.A.">
        <title>Genome sequence of a serotype M3 strain of group A Streptococcus: phage-encoded toxins, the high-virulence phenotype, and clone emergence.</title>
        <authorList>
            <person name="Beres S.B."/>
            <person name="Sylva G.L."/>
            <person name="Barbian K.D."/>
            <person name="Lei B."/>
            <person name="Hoff J.S."/>
            <person name="Mammarella N.D."/>
            <person name="Liu M.Y."/>
            <person name="Smoot J.C."/>
            <person name="Porcella S.F."/>
            <person name="Parkins L.D."/>
            <person name="Campbell D.S."/>
            <person name="Smith T.M."/>
            <person name="McCormick J.K."/>
            <person name="Leung D.Y."/>
            <person name="Schlievert P.M."/>
            <person name="Musser J.M."/>
        </authorList>
    </citation>
    <scope>NUCLEOTIDE SEQUENCE [LARGE SCALE GENOMIC DNA]</scope>
    <source>
        <strain evidence="11">ATCC BAA-595 / MGAS315</strain>
    </source>
</reference>
<evidence type="ECO:0000259" key="9">
    <source>
        <dbReference type="Pfam" id="PF01515"/>
    </source>
</evidence>
<comment type="catalytic activity">
    <reaction evidence="1">
        <text>acetyl-CoA + phosphate = acetyl phosphate + CoA</text>
        <dbReference type="Rhea" id="RHEA:19521"/>
        <dbReference type="ChEBI" id="CHEBI:22191"/>
        <dbReference type="ChEBI" id="CHEBI:43474"/>
        <dbReference type="ChEBI" id="CHEBI:57287"/>
        <dbReference type="ChEBI" id="CHEBI:57288"/>
        <dbReference type="EC" id="2.3.1.8"/>
    </reaction>
</comment>
<dbReference type="GO" id="GO:0008959">
    <property type="term" value="F:phosphate acetyltransferase activity"/>
    <property type="evidence" value="ECO:0007669"/>
    <property type="project" value="UniProtKB-EC"/>
</dbReference>
<name>A0A0H2UUC6_STRP3</name>
<evidence type="ECO:0000256" key="4">
    <source>
        <dbReference type="ARBA" id="ARBA00012707"/>
    </source>
</evidence>
<dbReference type="NCBIfam" id="NF007233">
    <property type="entry name" value="PRK09653.1"/>
    <property type="match status" value="1"/>
</dbReference>
<evidence type="ECO:0000256" key="2">
    <source>
        <dbReference type="ARBA" id="ARBA00004989"/>
    </source>
</evidence>
<comment type="pathway">
    <text evidence="2">Metabolic intermediate biosynthesis; acetyl-CoA biosynthesis; acetyl-CoA from acetate: step 2/2.</text>
</comment>
<organism evidence="10 11">
    <name type="scientific">Streptococcus pyogenes serotype M3 (strain ATCC BAA-595 / MGAS315)</name>
    <dbReference type="NCBI Taxonomy" id="198466"/>
    <lineage>
        <taxon>Bacteria</taxon>
        <taxon>Bacillati</taxon>
        <taxon>Bacillota</taxon>
        <taxon>Bacilli</taxon>
        <taxon>Lactobacillales</taxon>
        <taxon>Streptococcaceae</taxon>
        <taxon>Streptococcus</taxon>
    </lineage>
</organism>
<dbReference type="EMBL" id="AE014074">
    <property type="protein sequence ID" value="AAM79394.1"/>
    <property type="molecule type" value="Genomic_DNA"/>
</dbReference>
<dbReference type="InterPro" id="IPR012147">
    <property type="entry name" value="P_Ac_Bu_trans"/>
</dbReference>
<keyword evidence="6" id="KW-0808">Transferase</keyword>
<evidence type="ECO:0000313" key="11">
    <source>
        <dbReference type="Proteomes" id="UP000000564"/>
    </source>
</evidence>
<dbReference type="InterPro" id="IPR042113">
    <property type="entry name" value="P_AcTrfase_dom1"/>
</dbReference>
<evidence type="ECO:0000256" key="3">
    <source>
        <dbReference type="ARBA" id="ARBA00005656"/>
    </source>
</evidence>
<dbReference type="InterPro" id="IPR042112">
    <property type="entry name" value="P_AcTrfase_dom2"/>
</dbReference>
<dbReference type="KEGG" id="spg:SpyM3_0787"/>
<dbReference type="Gene3D" id="3.40.50.10750">
    <property type="entry name" value="Isocitrate/Isopropylmalate dehydrogenase-like"/>
    <property type="match status" value="1"/>
</dbReference>
<dbReference type="AlphaFoldDB" id="A0A0H2UUC6"/>
<dbReference type="HOGENOM" id="CLU_019723_0_1_9"/>
<proteinExistence type="inferred from homology"/>
<dbReference type="InterPro" id="IPR050500">
    <property type="entry name" value="Phos_Acetyltrans/Butyryltrans"/>
</dbReference>
<protein>
    <recommendedName>
        <fullName evidence="5">Phosphate acetyltransferase</fullName>
        <ecNumber evidence="4">2.3.1.8</ecNumber>
    </recommendedName>
    <alternativeName>
        <fullName evidence="8">Phosphotransacetylase</fullName>
    </alternativeName>
</protein>
<dbReference type="Proteomes" id="UP000000564">
    <property type="component" value="Chromosome"/>
</dbReference>
<dbReference type="Pfam" id="PF01515">
    <property type="entry name" value="PTA_PTB"/>
    <property type="match status" value="1"/>
</dbReference>
<comment type="similarity">
    <text evidence="3">Belongs to the phosphate acetyltransferase and butyryltransferase family.</text>
</comment>
<keyword evidence="7" id="KW-0012">Acyltransferase</keyword>
<dbReference type="NCBIfam" id="TIGR00651">
    <property type="entry name" value="pta"/>
    <property type="match status" value="1"/>
</dbReference>